<evidence type="ECO:0000256" key="4">
    <source>
        <dbReference type="SAM" id="MobiDB-lite"/>
    </source>
</evidence>
<dbReference type="InterPro" id="IPR036278">
    <property type="entry name" value="Sialidase_sf"/>
</dbReference>
<keyword evidence="5" id="KW-0472">Membrane</keyword>
<comment type="similarity">
    <text evidence="2">Belongs to the glycosyl hydrolase 33 family.</text>
</comment>
<gene>
    <name evidence="8" type="ORF">D2E22_0838</name>
</gene>
<accession>A0A430F715</accession>
<dbReference type="CDD" id="cd15482">
    <property type="entry name" value="Sialidase_non-viral"/>
    <property type="match status" value="1"/>
</dbReference>
<evidence type="ECO:0000313" key="9">
    <source>
        <dbReference type="Proteomes" id="UP000288052"/>
    </source>
</evidence>
<comment type="catalytic activity">
    <reaction evidence="1">
        <text>Hydrolysis of alpha-(2-&gt;3)-, alpha-(2-&gt;6)-, alpha-(2-&gt;8)- glycosidic linkages of terminal sialic acid residues in oligosaccharides, glycoproteins, glycolipids, colominic acid and synthetic substrates.</text>
        <dbReference type="EC" id="3.2.1.18"/>
    </reaction>
</comment>
<dbReference type="GO" id="GO:0016020">
    <property type="term" value="C:membrane"/>
    <property type="evidence" value="ECO:0007669"/>
    <property type="project" value="InterPro"/>
</dbReference>
<keyword evidence="5" id="KW-0812">Transmembrane</keyword>
<dbReference type="PANTHER" id="PTHR10628">
    <property type="entry name" value="SIALIDASE"/>
    <property type="match status" value="1"/>
</dbReference>
<dbReference type="InterPro" id="IPR013783">
    <property type="entry name" value="Ig-like_fold"/>
</dbReference>
<sequence>MTELRKRRLLRFGTKGLGCLGAFALICGGVAAPAMAVDVPGSSDATIVLSLENAPADASGWSLGEQMHYVVRLTNTGDRTYGFAPTASNLSGYENCKWRQAPANQLFECPGLITHTVTQEDVERGSFEPSITYTRYSQNDYKGTATELPAATMTAQKVRTIAYPAAKGFKPFDADPSLKADLGDLSKIALSVSKQYNIRIPALAIASNGDLLASYDKRPINGGANGGDAPNANSIMQRRSTDGGKTWGDETVIAQGATSPQRKGYSDPSYVVDHNTGAIFNFHAYSQTAGFAVNDPAYTYTADGAIDEANEHTMNVAVSTSTDNGHTWKSTVITDQLLRDAAKRYDLRACFMTSGAGTQKMQEPNKGRLLNQITCGVNGDLTKVIAGSVYSDDDGATWHLGELTTTTTADGEWRFDENKVVELSDGRLLMNSRTWEKSAGGYRIQAISEDGGEHWSDYRSTAPYLRDPGNNAQIIRAYPNARPGTLRSKVLLFSNTNDQGDRIHGTISMSVDDGATWPYSKEFRAEGTGYTTMAVQPDGRIGLLMEPDGGGWMNIGYTSFTMRWLQDDLVTELKMAPQKRAEATVGERVSIPLGIEHDDPALADTAKFEGLPAGLSYDEDTQSIVGVPTGDIDAETEHNVTVTITEADDGTGMPREATASFVLTLKPAPKQPGQPSQPAEDDKSGATKPGDAGSAASGKPVASAKDSTQSSARTPKGGYTGLASTGAASAWMTIASLMLAMSGAAALAFIGDASRRRAQR</sequence>
<feature type="region of interest" description="Disordered" evidence="4">
    <location>
        <begin position="666"/>
        <end position="722"/>
    </location>
</feature>
<evidence type="ECO:0000256" key="3">
    <source>
        <dbReference type="ARBA" id="ARBA00012733"/>
    </source>
</evidence>
<dbReference type="GO" id="GO:0004308">
    <property type="term" value="F:exo-alpha-sialidase activity"/>
    <property type="evidence" value="ECO:0007669"/>
    <property type="project" value="UniProtKB-EC"/>
</dbReference>
<comment type="caution">
    <text evidence="8">The sequence shown here is derived from an EMBL/GenBank/DDBJ whole genome shotgun (WGS) entry which is preliminary data.</text>
</comment>
<evidence type="ECO:0000259" key="7">
    <source>
        <dbReference type="Pfam" id="PF13088"/>
    </source>
</evidence>
<feature type="region of interest" description="Disordered" evidence="4">
    <location>
        <begin position="223"/>
        <end position="248"/>
    </location>
</feature>
<dbReference type="EC" id="3.2.1.18" evidence="3"/>
<keyword evidence="5" id="KW-1133">Transmembrane helix</keyword>
<dbReference type="Pfam" id="PF13088">
    <property type="entry name" value="BNR_2"/>
    <property type="match status" value="1"/>
</dbReference>
<dbReference type="AlphaFoldDB" id="A0A430F715"/>
<feature type="signal peptide" evidence="6">
    <location>
        <begin position="1"/>
        <end position="36"/>
    </location>
</feature>
<proteinExistence type="inferred from homology"/>
<dbReference type="Gene3D" id="2.60.40.10">
    <property type="entry name" value="Immunoglobulins"/>
    <property type="match status" value="1"/>
</dbReference>
<dbReference type="GO" id="GO:0005509">
    <property type="term" value="F:calcium ion binding"/>
    <property type="evidence" value="ECO:0007669"/>
    <property type="project" value="InterPro"/>
</dbReference>
<dbReference type="Gene3D" id="2.120.10.10">
    <property type="match status" value="1"/>
</dbReference>
<feature type="transmembrane region" description="Helical" evidence="5">
    <location>
        <begin position="730"/>
        <end position="750"/>
    </location>
</feature>
<dbReference type="OrthoDB" id="7294637at2"/>
<name>A0A430F715_9BIFI</name>
<dbReference type="SUPFAM" id="SSF50939">
    <property type="entry name" value="Sialidases"/>
    <property type="match status" value="1"/>
</dbReference>
<protein>
    <recommendedName>
        <fullName evidence="3">exo-alpha-sialidase</fullName>
        <ecNumber evidence="3">3.2.1.18</ecNumber>
    </recommendedName>
</protein>
<dbReference type="GO" id="GO:0005737">
    <property type="term" value="C:cytoplasm"/>
    <property type="evidence" value="ECO:0007669"/>
    <property type="project" value="TreeGrafter"/>
</dbReference>
<dbReference type="EMBL" id="QXGI01000003">
    <property type="protein sequence ID" value="RSX48700.1"/>
    <property type="molecule type" value="Genomic_DNA"/>
</dbReference>
<dbReference type="SUPFAM" id="SSF49313">
    <property type="entry name" value="Cadherin-like"/>
    <property type="match status" value="1"/>
</dbReference>
<evidence type="ECO:0000256" key="1">
    <source>
        <dbReference type="ARBA" id="ARBA00000427"/>
    </source>
</evidence>
<feature type="chain" id="PRO_5019068351" description="exo-alpha-sialidase" evidence="6">
    <location>
        <begin position="37"/>
        <end position="760"/>
    </location>
</feature>
<dbReference type="Proteomes" id="UP000288052">
    <property type="component" value="Unassembled WGS sequence"/>
</dbReference>
<evidence type="ECO:0000256" key="2">
    <source>
        <dbReference type="ARBA" id="ARBA00009348"/>
    </source>
</evidence>
<dbReference type="InterPro" id="IPR026856">
    <property type="entry name" value="Sialidase_fam"/>
</dbReference>
<dbReference type="PANTHER" id="PTHR10628:SF30">
    <property type="entry name" value="EXO-ALPHA-SIALIDASE"/>
    <property type="match status" value="1"/>
</dbReference>
<evidence type="ECO:0000313" key="8">
    <source>
        <dbReference type="EMBL" id="RSX48700.1"/>
    </source>
</evidence>
<dbReference type="InterPro" id="IPR015919">
    <property type="entry name" value="Cadherin-like_sf"/>
</dbReference>
<dbReference type="GO" id="GO:0009313">
    <property type="term" value="P:oligosaccharide catabolic process"/>
    <property type="evidence" value="ECO:0007669"/>
    <property type="project" value="TreeGrafter"/>
</dbReference>
<evidence type="ECO:0000256" key="5">
    <source>
        <dbReference type="SAM" id="Phobius"/>
    </source>
</evidence>
<keyword evidence="9" id="KW-1185">Reference proteome</keyword>
<keyword evidence="6" id="KW-0732">Signal</keyword>
<evidence type="ECO:0000256" key="6">
    <source>
        <dbReference type="SAM" id="SignalP"/>
    </source>
</evidence>
<dbReference type="GO" id="GO:0006689">
    <property type="term" value="P:ganglioside catabolic process"/>
    <property type="evidence" value="ECO:0007669"/>
    <property type="project" value="TreeGrafter"/>
</dbReference>
<dbReference type="RefSeq" id="WP_126031881.1">
    <property type="nucleotide sequence ID" value="NZ_QXGI01000003.1"/>
</dbReference>
<feature type="domain" description="Sialidase" evidence="7">
    <location>
        <begin position="234"/>
        <end position="542"/>
    </location>
</feature>
<organism evidence="8 9">
    <name type="scientific">Bifidobacterium castoris</name>
    <dbReference type="NCBI Taxonomy" id="2306972"/>
    <lineage>
        <taxon>Bacteria</taxon>
        <taxon>Bacillati</taxon>
        <taxon>Actinomycetota</taxon>
        <taxon>Actinomycetes</taxon>
        <taxon>Bifidobacteriales</taxon>
        <taxon>Bifidobacteriaceae</taxon>
        <taxon>Bifidobacterium</taxon>
    </lineage>
</organism>
<reference evidence="8 9" key="1">
    <citation type="submission" date="2018-09" db="EMBL/GenBank/DDBJ databases">
        <title>Characterization of the phylogenetic diversity of five novel species belonging to the genus Bifidobacterium.</title>
        <authorList>
            <person name="Lugli G.A."/>
            <person name="Duranti S."/>
            <person name="Milani C."/>
        </authorList>
    </citation>
    <scope>NUCLEOTIDE SEQUENCE [LARGE SCALE GENOMIC DNA]</scope>
    <source>
        <strain evidence="8 9">2020B</strain>
    </source>
</reference>
<dbReference type="InterPro" id="IPR011040">
    <property type="entry name" value="Sialidase"/>
</dbReference>